<keyword evidence="1" id="KW-1133">Transmembrane helix</keyword>
<keyword evidence="1" id="KW-0812">Transmembrane</keyword>
<gene>
    <name evidence="2" type="ORF">A0J61_06268</name>
</gene>
<evidence type="ECO:0000256" key="1">
    <source>
        <dbReference type="SAM" id="Phobius"/>
    </source>
</evidence>
<evidence type="ECO:0000313" key="3">
    <source>
        <dbReference type="Proteomes" id="UP000093000"/>
    </source>
</evidence>
<feature type="transmembrane region" description="Helical" evidence="1">
    <location>
        <begin position="12"/>
        <end position="32"/>
    </location>
</feature>
<keyword evidence="1" id="KW-0472">Membrane</keyword>
<protein>
    <submittedName>
        <fullName evidence="2">Uncharacterized protein</fullName>
    </submittedName>
</protein>
<sequence>MPLEPRSLAYSRGGTAIVMAMIFLAFCGYLINQIFTDKPLLRNSLEEIGNITVTPDVEMCVQNTTMQVVSCSILYYNWTEAQIPDCWSQFFRPGRNDGSSTRCWYFSTNNSYHMAAGIVYDNRDALRRIDFYWRLDSLVNISYASLSLPAIALQLYDPRFTSWNTDTLGNTSYEKTVSTNIQLGASRATTFYNHTSITYYHQHKYRAIKPGDFGAIVGVKPAYTDVITLPNEQHHWPIQANPIKTGIPARNLYHGLFSVQLAKSTIDVETEVKQHTILSAVALAGGCYGVLTSIYILLFGMSRLTPWGLVHHIPTYISRKKHHADSDLYMNEEEMAHHNSSSEHTKERKSSLLVPWFFRDTLNGSKTYTSGERSDTFIRKMVDTTKPKTDETIHEMKNIDQITKIDSQVPLYSPEVNLLDTSHSNSFLSSAPDAVLFPSRPQIESHSDSAKTINLSSMDQVDSNMQMVIDLLHQEQQKSNSLNNRVEELEIILSKYFINTYYLDQIRSRKKSELFGDSNRTDSISRH</sequence>
<dbReference type="InParanoid" id="A0A1C7N9D0"/>
<dbReference type="Proteomes" id="UP000093000">
    <property type="component" value="Unassembled WGS sequence"/>
</dbReference>
<name>A0A1C7N9D0_9FUNG</name>
<accession>A0A1C7N9D0</accession>
<comment type="caution">
    <text evidence="2">The sequence shown here is derived from an EMBL/GenBank/DDBJ whole genome shotgun (WGS) entry which is preliminary data.</text>
</comment>
<dbReference type="OrthoDB" id="2339353at2759"/>
<proteinExistence type="predicted"/>
<feature type="transmembrane region" description="Helical" evidence="1">
    <location>
        <begin position="277"/>
        <end position="298"/>
    </location>
</feature>
<dbReference type="EMBL" id="LUGH01000371">
    <property type="protein sequence ID" value="OBZ85681.1"/>
    <property type="molecule type" value="Genomic_DNA"/>
</dbReference>
<organism evidence="2 3">
    <name type="scientific">Choanephora cucurbitarum</name>
    <dbReference type="NCBI Taxonomy" id="101091"/>
    <lineage>
        <taxon>Eukaryota</taxon>
        <taxon>Fungi</taxon>
        <taxon>Fungi incertae sedis</taxon>
        <taxon>Mucoromycota</taxon>
        <taxon>Mucoromycotina</taxon>
        <taxon>Mucoromycetes</taxon>
        <taxon>Mucorales</taxon>
        <taxon>Mucorineae</taxon>
        <taxon>Choanephoraceae</taxon>
        <taxon>Choanephoroideae</taxon>
        <taxon>Choanephora</taxon>
    </lineage>
</organism>
<evidence type="ECO:0000313" key="2">
    <source>
        <dbReference type="EMBL" id="OBZ85681.1"/>
    </source>
</evidence>
<dbReference type="AlphaFoldDB" id="A0A1C7N9D0"/>
<reference evidence="2 3" key="1">
    <citation type="submission" date="2016-03" db="EMBL/GenBank/DDBJ databases">
        <title>Choanephora cucurbitarum.</title>
        <authorList>
            <person name="Min B."/>
            <person name="Park H."/>
            <person name="Park J.-H."/>
            <person name="Shin H.-D."/>
            <person name="Choi I.-G."/>
        </authorList>
    </citation>
    <scope>NUCLEOTIDE SEQUENCE [LARGE SCALE GENOMIC DNA]</scope>
    <source>
        <strain evidence="2 3">KUS-F28377</strain>
    </source>
</reference>
<keyword evidence="3" id="KW-1185">Reference proteome</keyword>